<dbReference type="Gene3D" id="1.20.120.330">
    <property type="entry name" value="Nucleotidyltransferases domain 2"/>
    <property type="match status" value="1"/>
</dbReference>
<gene>
    <name evidence="2" type="ORF">SAMN05446037_101045</name>
</gene>
<dbReference type="Pfam" id="PF05168">
    <property type="entry name" value="HEPN"/>
    <property type="match status" value="1"/>
</dbReference>
<evidence type="ECO:0000259" key="1">
    <source>
        <dbReference type="PROSITE" id="PS50910"/>
    </source>
</evidence>
<dbReference type="PROSITE" id="PS50910">
    <property type="entry name" value="HEPN"/>
    <property type="match status" value="1"/>
</dbReference>
<dbReference type="OrthoDB" id="9808176at2"/>
<sequence length="133" mass="15100">MVDTARFMNWVEKASRDIKSAGVLKENDCGNDMVAFHCQQAVEKLLKAYIIAKSGVIISSHSLIFLCKEATKYDLKFKAHIKDCAFVNQFYIETRYPADEPLIVTDEESDECIAISKDIYNIVSNLLKQKTTL</sequence>
<evidence type="ECO:0000313" key="3">
    <source>
        <dbReference type="Proteomes" id="UP000198304"/>
    </source>
</evidence>
<evidence type="ECO:0000313" key="2">
    <source>
        <dbReference type="EMBL" id="SNS44223.1"/>
    </source>
</evidence>
<dbReference type="SUPFAM" id="SSF81593">
    <property type="entry name" value="Nucleotidyltransferase substrate binding subunit/domain"/>
    <property type="match status" value="1"/>
</dbReference>
<dbReference type="RefSeq" id="WP_089283086.1">
    <property type="nucleotide sequence ID" value="NZ_FZOJ01000010.1"/>
</dbReference>
<dbReference type="Proteomes" id="UP000198304">
    <property type="component" value="Unassembled WGS sequence"/>
</dbReference>
<organism evidence="2 3">
    <name type="scientific">Anaerovirgula multivorans</name>
    <dbReference type="NCBI Taxonomy" id="312168"/>
    <lineage>
        <taxon>Bacteria</taxon>
        <taxon>Bacillati</taxon>
        <taxon>Bacillota</taxon>
        <taxon>Clostridia</taxon>
        <taxon>Peptostreptococcales</taxon>
        <taxon>Natronincolaceae</taxon>
        <taxon>Anaerovirgula</taxon>
    </lineage>
</organism>
<dbReference type="SMART" id="SM00748">
    <property type="entry name" value="HEPN"/>
    <property type="match status" value="1"/>
</dbReference>
<reference evidence="3" key="1">
    <citation type="submission" date="2017-06" db="EMBL/GenBank/DDBJ databases">
        <authorList>
            <person name="Varghese N."/>
            <person name="Submissions S."/>
        </authorList>
    </citation>
    <scope>NUCLEOTIDE SEQUENCE [LARGE SCALE GENOMIC DNA]</scope>
    <source>
        <strain evidence="3">SCA</strain>
    </source>
</reference>
<accession>A0A239EJM2</accession>
<protein>
    <submittedName>
        <fullName evidence="2">HEPN domain-containing protein</fullName>
    </submittedName>
</protein>
<dbReference type="EMBL" id="FZOJ01000010">
    <property type="protein sequence ID" value="SNS44223.1"/>
    <property type="molecule type" value="Genomic_DNA"/>
</dbReference>
<dbReference type="InterPro" id="IPR007842">
    <property type="entry name" value="HEPN_dom"/>
</dbReference>
<dbReference type="AlphaFoldDB" id="A0A239EJM2"/>
<name>A0A239EJM2_9FIRM</name>
<feature type="domain" description="HEPN" evidence="1">
    <location>
        <begin position="12"/>
        <end position="119"/>
    </location>
</feature>
<keyword evidence="3" id="KW-1185">Reference proteome</keyword>
<proteinExistence type="predicted"/>